<comment type="caution">
    <text evidence="1">The sequence shown here is derived from an EMBL/GenBank/DDBJ whole genome shotgun (WGS) entry which is preliminary data.</text>
</comment>
<dbReference type="EMBL" id="JAPVER010000020">
    <property type="protein sequence ID" value="MCZ3367252.1"/>
    <property type="molecule type" value="Genomic_DNA"/>
</dbReference>
<gene>
    <name evidence="2" type="ORF">O3H35_13205</name>
    <name evidence="1" type="ORF">O3H54_15285</name>
</gene>
<dbReference type="Proteomes" id="UP001074446">
    <property type="component" value="Unassembled WGS sequence"/>
</dbReference>
<accession>A0A9E4ZX96</accession>
<evidence type="ECO:0000313" key="1">
    <source>
        <dbReference type="EMBL" id="MCZ3367252.1"/>
    </source>
</evidence>
<dbReference type="Proteomes" id="UP001068021">
    <property type="component" value="Unassembled WGS sequence"/>
</dbReference>
<evidence type="ECO:0000313" key="3">
    <source>
        <dbReference type="Proteomes" id="UP001068021"/>
    </source>
</evidence>
<organism evidence="1 3">
    <name type="scientific">Methanobacterium veterum</name>
    <dbReference type="NCBI Taxonomy" id="408577"/>
    <lineage>
        <taxon>Archaea</taxon>
        <taxon>Methanobacteriati</taxon>
        <taxon>Methanobacteriota</taxon>
        <taxon>Methanomada group</taxon>
        <taxon>Methanobacteria</taxon>
        <taxon>Methanobacteriales</taxon>
        <taxon>Methanobacteriaceae</taxon>
        <taxon>Methanobacterium</taxon>
    </lineage>
</organism>
<name>A0A9E4ZX96_9EURY</name>
<dbReference type="RefSeq" id="WP_157197647.1">
    <property type="nucleotide sequence ID" value="NZ_JAPVER010000020.1"/>
</dbReference>
<dbReference type="EMBL" id="JAPVES010000030">
    <property type="protein sequence ID" value="MCZ3373600.1"/>
    <property type="molecule type" value="Genomic_DNA"/>
</dbReference>
<reference evidence="1" key="1">
    <citation type="submission" date="2022-12" db="EMBL/GenBank/DDBJ databases">
        <title>Reclassification of two methanogenic archaea species isolated from the Kolyma lowland permafrost.</title>
        <authorList>
            <person name="Trubitsyn V.E."/>
            <person name="Rivkina E.M."/>
            <person name="Shcherbakova V.A."/>
        </authorList>
    </citation>
    <scope>NUCLEOTIDE SEQUENCE</scope>
    <source>
        <strain evidence="1">M2</strain>
        <strain evidence="2">MK4</strain>
    </source>
</reference>
<protein>
    <submittedName>
        <fullName evidence="1">Uncharacterized protein</fullName>
    </submittedName>
</protein>
<proteinExistence type="predicted"/>
<keyword evidence="3" id="KW-1185">Reference proteome</keyword>
<dbReference type="AlphaFoldDB" id="A0A9E4ZX96"/>
<evidence type="ECO:0000313" key="2">
    <source>
        <dbReference type="EMBL" id="MCZ3373600.1"/>
    </source>
</evidence>
<sequence length="58" mass="7068">MNKKMENEDVLNYVIVQWEGKNSPRVNMPSKWLKKIKAKRHDTFKISFELIHRHESEE</sequence>